<evidence type="ECO:0000313" key="8">
    <source>
        <dbReference type="Proteomes" id="UP000655225"/>
    </source>
</evidence>
<dbReference type="AlphaFoldDB" id="A0A835D3Q9"/>
<keyword evidence="8" id="KW-1185">Reference proteome</keyword>
<feature type="compositionally biased region" description="Basic and acidic residues" evidence="5">
    <location>
        <begin position="140"/>
        <end position="162"/>
    </location>
</feature>
<dbReference type="OMA" id="LIKIVCA"/>
<name>A0A835D3Q9_TETSI</name>
<feature type="compositionally biased region" description="Basic and acidic residues" evidence="5">
    <location>
        <begin position="111"/>
        <end position="131"/>
    </location>
</feature>
<feature type="region of interest" description="Disordered" evidence="5">
    <location>
        <begin position="379"/>
        <end position="425"/>
    </location>
</feature>
<comment type="subcellular location">
    <subcellularLocation>
        <location evidence="1 4">Nucleus</location>
    </subcellularLocation>
</comment>
<feature type="compositionally biased region" description="Polar residues" evidence="5">
    <location>
        <begin position="55"/>
        <end position="67"/>
    </location>
</feature>
<proteinExistence type="inferred from homology"/>
<accession>A0A835D3Q9</accession>
<dbReference type="GO" id="GO:0045892">
    <property type="term" value="P:negative regulation of DNA-templated transcription"/>
    <property type="evidence" value="ECO:0007669"/>
    <property type="project" value="TreeGrafter"/>
</dbReference>
<dbReference type="GO" id="GO:0009867">
    <property type="term" value="P:jasmonic acid mediated signaling pathway"/>
    <property type="evidence" value="ECO:0007669"/>
    <property type="project" value="TreeGrafter"/>
</dbReference>
<feature type="compositionally biased region" description="Polar residues" evidence="5">
    <location>
        <begin position="379"/>
        <end position="389"/>
    </location>
</feature>
<dbReference type="PANTHER" id="PTHR31413:SF12">
    <property type="entry name" value="AFP HOMOLOG 2"/>
    <property type="match status" value="1"/>
</dbReference>
<reference evidence="7 8" key="1">
    <citation type="submission" date="2020-04" db="EMBL/GenBank/DDBJ databases">
        <title>Plant Genome Project.</title>
        <authorList>
            <person name="Zhang R.-G."/>
        </authorList>
    </citation>
    <scope>NUCLEOTIDE SEQUENCE [LARGE SCALE GENOMIC DNA]</scope>
    <source>
        <strain evidence="7">YNK0</strain>
        <tissue evidence="7">Leaf</tissue>
    </source>
</reference>
<dbReference type="OrthoDB" id="1936656at2759"/>
<dbReference type="Proteomes" id="UP000655225">
    <property type="component" value="Unassembled WGS sequence"/>
</dbReference>
<feature type="region of interest" description="Disordered" evidence="5">
    <location>
        <begin position="520"/>
        <end position="544"/>
    </location>
</feature>
<gene>
    <name evidence="7" type="ORF">HHK36_025619</name>
</gene>
<comment type="similarity">
    <text evidence="2 4">Belongs to the Ninja family.</text>
</comment>
<evidence type="ECO:0000256" key="1">
    <source>
        <dbReference type="ARBA" id="ARBA00004123"/>
    </source>
</evidence>
<feature type="domain" description="Tify" evidence="6">
    <location>
        <begin position="498"/>
        <end position="524"/>
    </location>
</feature>
<sequence length="544" mass="57897">MEDENGIELSLGLSCGGSAGKSRGKDGNSLDSKTEEGGNSNKVMDDLKSFHHTGIQKQDSDNGSQRSDPAKPQENFFTNLAKSSPGAGTSVDLHANNSPQFTRYGGLWDAKSNRSGEVEKSGHHDTGEKLWPDAANKRKLSFDEVNHQKKHVREVQHADPHAKKPPVGIIPSVKTSHISVTTEDGSATENEDVAESEAEGSSSKLVLHHEETTKLHMGGGGSSELLKDSHGFTDSTVMEVQGQKRSNNPLGNEFKLGNLTYGVPFSLQPHTVMSVPYSLPLKVPNSTNAPTMSGYPQPCVMQLMPPANSERPSTHPVNPGNLPLTFGYSPVQLPMPGTDNSWGAVSHSLQFAPSCAGRSIGGVITNSDKPEDGLKISQAVQVPQHNSSEALPYDGKAPEMSKGGGKQHATEEGGVSSSSQTEYEVKENSMFFRPKETSDQPAVEGFPHEISAIRPGVAADVKFGGCGSYPNLPWVSTTGPNGRTISGVTYGYSRNQMRIVCACHGSHMSPEEFVQHASADNTNLESDTGLTSFPSNNPAASAPS</sequence>
<evidence type="ECO:0000259" key="6">
    <source>
        <dbReference type="Pfam" id="PF16135"/>
    </source>
</evidence>
<dbReference type="EMBL" id="JABCRI010000019">
    <property type="protein sequence ID" value="KAF8388936.1"/>
    <property type="molecule type" value="Genomic_DNA"/>
</dbReference>
<evidence type="ECO:0000256" key="3">
    <source>
        <dbReference type="ARBA" id="ARBA00023242"/>
    </source>
</evidence>
<keyword evidence="3 4" id="KW-0539">Nucleus</keyword>
<feature type="compositionally biased region" description="Basic and acidic residues" evidence="5">
    <location>
        <begin position="23"/>
        <end position="36"/>
    </location>
</feature>
<evidence type="ECO:0000313" key="7">
    <source>
        <dbReference type="EMBL" id="KAF8388936.1"/>
    </source>
</evidence>
<dbReference type="InterPro" id="IPR031307">
    <property type="entry name" value="Ninja_fam"/>
</dbReference>
<dbReference type="PANTHER" id="PTHR31413">
    <property type="entry name" value="AFP HOMOLOG 2"/>
    <property type="match status" value="1"/>
</dbReference>
<evidence type="ECO:0000256" key="4">
    <source>
        <dbReference type="RuleBase" id="RU369029"/>
    </source>
</evidence>
<evidence type="ECO:0000256" key="5">
    <source>
        <dbReference type="SAM" id="MobiDB-lite"/>
    </source>
</evidence>
<feature type="compositionally biased region" description="Acidic residues" evidence="5">
    <location>
        <begin position="189"/>
        <end position="198"/>
    </location>
</feature>
<dbReference type="InterPro" id="IPR032308">
    <property type="entry name" value="TDBD"/>
</dbReference>
<comment type="function">
    <text evidence="4">Acts as a negative regulator of abscisic acid (ABA) response.</text>
</comment>
<dbReference type="GO" id="GO:0005634">
    <property type="term" value="C:nucleus"/>
    <property type="evidence" value="ECO:0007669"/>
    <property type="project" value="UniProtKB-SubCell"/>
</dbReference>
<comment type="caution">
    <text evidence="7">The sequence shown here is derived from an EMBL/GenBank/DDBJ whole genome shotgun (WGS) entry which is preliminary data.</text>
</comment>
<dbReference type="Pfam" id="PF16135">
    <property type="entry name" value="TDBD"/>
    <property type="match status" value="1"/>
</dbReference>
<organism evidence="7 8">
    <name type="scientific">Tetracentron sinense</name>
    <name type="common">Spur-leaf</name>
    <dbReference type="NCBI Taxonomy" id="13715"/>
    <lineage>
        <taxon>Eukaryota</taxon>
        <taxon>Viridiplantae</taxon>
        <taxon>Streptophyta</taxon>
        <taxon>Embryophyta</taxon>
        <taxon>Tracheophyta</taxon>
        <taxon>Spermatophyta</taxon>
        <taxon>Magnoliopsida</taxon>
        <taxon>Trochodendrales</taxon>
        <taxon>Trochodendraceae</taxon>
        <taxon>Tetracentron</taxon>
    </lineage>
</organism>
<feature type="compositionally biased region" description="Polar residues" evidence="5">
    <location>
        <begin position="173"/>
        <end position="188"/>
    </location>
</feature>
<evidence type="ECO:0000256" key="2">
    <source>
        <dbReference type="ARBA" id="ARBA00006081"/>
    </source>
</evidence>
<protein>
    <recommendedName>
        <fullName evidence="4">Ninja-family protein</fullName>
    </recommendedName>
    <alternativeName>
        <fullName evidence="4">ABI-binding protein</fullName>
    </alternativeName>
</protein>
<feature type="region of interest" description="Disordered" evidence="5">
    <location>
        <begin position="1"/>
        <end position="205"/>
    </location>
</feature>